<organism evidence="10">
    <name type="scientific">Megaviridae environmental sample</name>
    <dbReference type="NCBI Taxonomy" id="1737588"/>
    <lineage>
        <taxon>Viruses</taxon>
        <taxon>Varidnaviria</taxon>
        <taxon>Bamfordvirae</taxon>
        <taxon>Nucleocytoviricota</taxon>
        <taxon>Megaviricetes</taxon>
        <taxon>Imitervirales</taxon>
        <taxon>Mimiviridae</taxon>
        <taxon>environmental samples</taxon>
    </lineage>
</organism>
<dbReference type="Pfam" id="PF00271">
    <property type="entry name" value="Helicase_C"/>
    <property type="match status" value="1"/>
</dbReference>
<dbReference type="SUPFAM" id="SSF52540">
    <property type="entry name" value="P-loop containing nucleoside triphosphate hydrolases"/>
    <property type="match status" value="1"/>
</dbReference>
<keyword evidence="4" id="KW-0378">Hydrolase</keyword>
<dbReference type="PROSITE" id="PS51194">
    <property type="entry name" value="HELICASE_CTER"/>
    <property type="match status" value="1"/>
</dbReference>
<dbReference type="CDD" id="cd18791">
    <property type="entry name" value="SF2_C_RHA"/>
    <property type="match status" value="1"/>
</dbReference>
<accession>A0A5J6VK59</accession>
<dbReference type="GO" id="GO:0003724">
    <property type="term" value="F:RNA helicase activity"/>
    <property type="evidence" value="ECO:0007669"/>
    <property type="project" value="UniProtKB-EC"/>
</dbReference>
<dbReference type="Gene3D" id="3.40.50.300">
    <property type="entry name" value="P-loop containing nucleotide triphosphate hydrolases"/>
    <property type="match status" value="2"/>
</dbReference>
<dbReference type="EC" id="3.6.4.13" evidence="2"/>
<evidence type="ECO:0000256" key="6">
    <source>
        <dbReference type="ARBA" id="ARBA00022840"/>
    </source>
</evidence>
<evidence type="ECO:0000256" key="2">
    <source>
        <dbReference type="ARBA" id="ARBA00012552"/>
    </source>
</evidence>
<dbReference type="PROSITE" id="PS51192">
    <property type="entry name" value="HELICASE_ATP_BIND_1"/>
    <property type="match status" value="1"/>
</dbReference>
<reference evidence="10" key="1">
    <citation type="journal article" date="2019" name="Philos. Trans. R. Soc. Lond., B, Biol. Sci.">
        <title>Targeted metagenomic recovery of four divergent viruses reveals shared and distinctive characteristics of giant viruses of marine eukaryotes.</title>
        <authorList>
            <person name="Needham D.M."/>
            <person name="Poirier C."/>
            <person name="Hehenberger E."/>
            <person name="Jimenez V."/>
            <person name="Swalwell J.E."/>
            <person name="Santoro A.E."/>
            <person name="Worden A.Z."/>
        </authorList>
    </citation>
    <scope>NUCLEOTIDE SEQUENCE</scope>
    <source>
        <strain evidence="10">MPacV-611</strain>
    </source>
</reference>
<protein>
    <recommendedName>
        <fullName evidence="2">RNA helicase</fullName>
        <ecNumber evidence="2">3.6.4.13</ecNumber>
    </recommendedName>
</protein>
<evidence type="ECO:0000259" key="8">
    <source>
        <dbReference type="PROSITE" id="PS51192"/>
    </source>
</evidence>
<comment type="similarity">
    <text evidence="1">Belongs to the DEAD box helicase family. DEAH subfamily.</text>
</comment>
<dbReference type="GO" id="GO:0003723">
    <property type="term" value="F:RNA binding"/>
    <property type="evidence" value="ECO:0007669"/>
    <property type="project" value="TreeGrafter"/>
</dbReference>
<keyword evidence="3" id="KW-0547">Nucleotide-binding</keyword>
<evidence type="ECO:0000259" key="9">
    <source>
        <dbReference type="PROSITE" id="PS51194"/>
    </source>
</evidence>
<dbReference type="PANTHER" id="PTHR18934">
    <property type="entry name" value="ATP-DEPENDENT RNA HELICASE"/>
    <property type="match status" value="1"/>
</dbReference>
<evidence type="ECO:0000256" key="5">
    <source>
        <dbReference type="ARBA" id="ARBA00022806"/>
    </source>
</evidence>
<sequence>MENIKKVINILNNYNYDFCNKKFKLHISNVVKTLYPKLNNDDLKILQILTIYLIEDISIKFFDYDSDTKQKYYSQWTQNSNRDILSISLQLIPFMDNKNDNYLFKNIIDLNQILYKELIEKIPSDIDEIEIKKILNDKFTFGNFSLGLLNNEKENSYLDMYNENNEKLIYEIIHNNFCALLETIKIINGKLYVNWINISPLNFDNAYKSKIYNISKKEYESFLNINSEIELQNNMINNNGIYIGDYYNILRNVYYESIKKDKWVLFNTKTQLHPKGIYMIQYLFKILDLSQIFNYMTFDNLTEYEQNKFSNTYYICINCLVNKKSIYDDHNFEINIFKSLISFLVNNSKDKNLLSGENINKFKTEDDDDDETNDIDKIEKSISDLNLTENIIIEAMKEIEPTYIWNYIKQVIDNLTISIYGTFLIKNNNIDLTYFNFKLNNIEEKINLKNIYNICKILSHSGDRKFNLLSTSFKSLGKENQIKFFKSFKKPYINFRKNLQLQENSLNISGIKEDILASWINIRENLIWQYLLSNGLLSEFKLQLDLTDENFLPKNANIRSKKVQERLKKKFKQNPNLMKSYYYLTNNLYSNIKDIRIKDSKEKSYEEALTSELSFYTFYAMDWISQINFFNHYINHQILYVTGSTGTGKSTQVPKLLLYALKAISYRLNGRVICTQPRISPTEGNATWISQETGVPIEFFSKTSPDKINSNNYYLQFKHQKNQHIKDNCNHLTLRMVTDGTLLIDLLGNPVLKEQIKKKKKNINQYEYTLKNKYDVVIIDEAHEHNTNMDIILTLMRQACFYNNSVKLVIVSATMDDDEPIYRSYFNMINDNVEYPIKQKIFHPILSSEVLINSVLLDRRIHISAPGKTTMFKIEDIFNDTIVKFLTGNHKKDAQIAQDFANKQILDICNKSPTGEILLFSTGQREIGLALTYLNENLPADSVALPFYGILNSKYRNVIEKIDISIANIQNFRKNIINEWGEKYIEVNDVPKGTYKRAIIIATNVAEASITIPRLKYVIDTGYAKVMTYDKYSGTSILDVEPISEASRLQRRGRVGRKSSGIVYYMYPKGAREMIKPKYGITLGNFTTNFLQLASNDTDELNNNLEKELWAPGFHPYMVNLFKEYYNAYINNKMSPDLSKEVKQFLQLKLLKKNPNNMINTQYILNSTTLIDEEYFPKPYFNFWLSDDIIPNWLNRKFSGYNFNQLIDLYGSFYIIHPFENTIKRNVLNQIIEYKNTKKDKILLQEWESYLNVFRIKLFYLNIDSRYQTIENESRLEYKKTIFYNKVNELTSSLSKLNFEDKDVIFLLYCSGYNVLNLGLQIITLLSTISYNISSVVAAKDNSKFIEFDKFYKIFSNNKSDIVTIISITNLIYKNLYSLKIFKFFHSNKFLIKYKRIYQKYINEFKKFKFTVDPSTSLIYLKDLNLLSRLKNQGKLDDDKGFLEWLSNSSIFKNELVNDIKNNSNKIKKLCETYFLNYNIIDKYLNNLIDTFFTINTIEKDLDNNYNEQNPFIFFKENFSSNFMRTLKYFTDEEKIIYSFLMSNPLNIGVKYDNKYINMYSNKYKLMPSFFNISNYKLTTCKNISNYILYLNLTSLKGETYINFITNINPNILSVLIPHHYNKNFIKFNYAKKKDNQIIFTKINSDNWTRFVSDVNNNFTKVYFPLKSSELPVINYFLNLI</sequence>
<evidence type="ECO:0000313" key="10">
    <source>
        <dbReference type="EMBL" id="QFG74274.1"/>
    </source>
</evidence>
<dbReference type="InterPro" id="IPR014001">
    <property type="entry name" value="Helicase_ATP-bd"/>
</dbReference>
<feature type="domain" description="Helicase C-terminal" evidence="9">
    <location>
        <begin position="901"/>
        <end position="1109"/>
    </location>
</feature>
<dbReference type="EMBL" id="MN448285">
    <property type="protein sequence ID" value="QFG74274.1"/>
    <property type="molecule type" value="Genomic_DNA"/>
</dbReference>
<dbReference type="PANTHER" id="PTHR18934:SF91">
    <property type="entry name" value="PRE-MRNA-SPLICING FACTOR ATP-DEPENDENT RNA HELICASE PRP16"/>
    <property type="match status" value="1"/>
</dbReference>
<evidence type="ECO:0000256" key="3">
    <source>
        <dbReference type="ARBA" id="ARBA00022741"/>
    </source>
</evidence>
<dbReference type="SMART" id="SM00487">
    <property type="entry name" value="DEXDc"/>
    <property type="match status" value="1"/>
</dbReference>
<dbReference type="GO" id="GO:0005524">
    <property type="term" value="F:ATP binding"/>
    <property type="evidence" value="ECO:0007669"/>
    <property type="project" value="UniProtKB-KW"/>
</dbReference>
<evidence type="ECO:0000256" key="4">
    <source>
        <dbReference type="ARBA" id="ARBA00022801"/>
    </source>
</evidence>
<dbReference type="SMART" id="SM00490">
    <property type="entry name" value="HELICc"/>
    <property type="match status" value="1"/>
</dbReference>
<dbReference type="InterPro" id="IPR027417">
    <property type="entry name" value="P-loop_NTPase"/>
</dbReference>
<evidence type="ECO:0000256" key="7">
    <source>
        <dbReference type="ARBA" id="ARBA00047984"/>
    </source>
</evidence>
<keyword evidence="5" id="KW-0347">Helicase</keyword>
<keyword evidence="6" id="KW-0067">ATP-binding</keyword>
<name>A0A5J6VK59_9VIRU</name>
<feature type="domain" description="Helicase ATP-binding" evidence="8">
    <location>
        <begin position="630"/>
        <end position="833"/>
    </location>
</feature>
<proteinExistence type="inferred from homology"/>
<dbReference type="CDD" id="cd17917">
    <property type="entry name" value="DEXHc_RHA-like"/>
    <property type="match status" value="1"/>
</dbReference>
<dbReference type="InterPro" id="IPR001650">
    <property type="entry name" value="Helicase_C-like"/>
</dbReference>
<dbReference type="GO" id="GO:0016787">
    <property type="term" value="F:hydrolase activity"/>
    <property type="evidence" value="ECO:0007669"/>
    <property type="project" value="UniProtKB-KW"/>
</dbReference>
<comment type="catalytic activity">
    <reaction evidence="7">
        <text>ATP + H2O = ADP + phosphate + H(+)</text>
        <dbReference type="Rhea" id="RHEA:13065"/>
        <dbReference type="ChEBI" id="CHEBI:15377"/>
        <dbReference type="ChEBI" id="CHEBI:15378"/>
        <dbReference type="ChEBI" id="CHEBI:30616"/>
        <dbReference type="ChEBI" id="CHEBI:43474"/>
        <dbReference type="ChEBI" id="CHEBI:456216"/>
        <dbReference type="EC" id="3.6.4.13"/>
    </reaction>
</comment>
<evidence type="ECO:0000256" key="1">
    <source>
        <dbReference type="ARBA" id="ARBA00008792"/>
    </source>
</evidence>